<comment type="caution">
    <text evidence="2">The sequence shown here is derived from an EMBL/GenBank/DDBJ whole genome shotgun (WGS) entry which is preliminary data.</text>
</comment>
<feature type="compositionally biased region" description="Polar residues" evidence="1">
    <location>
        <begin position="52"/>
        <end position="74"/>
    </location>
</feature>
<keyword evidence="3" id="KW-1185">Reference proteome</keyword>
<evidence type="ECO:0000313" key="3">
    <source>
        <dbReference type="Proteomes" id="UP001396334"/>
    </source>
</evidence>
<protein>
    <submittedName>
        <fullName evidence="2">Uncharacterized protein</fullName>
    </submittedName>
</protein>
<organism evidence="2 3">
    <name type="scientific">Hibiscus sabdariffa</name>
    <name type="common">roselle</name>
    <dbReference type="NCBI Taxonomy" id="183260"/>
    <lineage>
        <taxon>Eukaryota</taxon>
        <taxon>Viridiplantae</taxon>
        <taxon>Streptophyta</taxon>
        <taxon>Embryophyta</taxon>
        <taxon>Tracheophyta</taxon>
        <taxon>Spermatophyta</taxon>
        <taxon>Magnoliopsida</taxon>
        <taxon>eudicotyledons</taxon>
        <taxon>Gunneridae</taxon>
        <taxon>Pentapetalae</taxon>
        <taxon>rosids</taxon>
        <taxon>malvids</taxon>
        <taxon>Malvales</taxon>
        <taxon>Malvaceae</taxon>
        <taxon>Malvoideae</taxon>
        <taxon>Hibiscus</taxon>
    </lineage>
</organism>
<dbReference type="EMBL" id="JBBPBN010000003">
    <property type="protein sequence ID" value="KAK9043293.1"/>
    <property type="molecule type" value="Genomic_DNA"/>
</dbReference>
<evidence type="ECO:0000256" key="1">
    <source>
        <dbReference type="SAM" id="MobiDB-lite"/>
    </source>
</evidence>
<feature type="region of interest" description="Disordered" evidence="1">
    <location>
        <begin position="1"/>
        <end position="94"/>
    </location>
</feature>
<proteinExistence type="predicted"/>
<sequence>MDSCPNVTASHELGAQHGGSRQENTGDVQSSVGGRASQDGQGLPSTGDGCVKSTSPVQEPQVSSEDTSELSSHARNPLSDDEHQNHSDGNCDGN</sequence>
<feature type="compositionally biased region" description="Polar residues" evidence="1">
    <location>
        <begin position="19"/>
        <end position="44"/>
    </location>
</feature>
<accession>A0ABR2U0N1</accession>
<name>A0ABR2U0N1_9ROSI</name>
<gene>
    <name evidence="2" type="ORF">V6N11_071639</name>
</gene>
<evidence type="ECO:0000313" key="2">
    <source>
        <dbReference type="EMBL" id="KAK9043293.1"/>
    </source>
</evidence>
<reference evidence="2 3" key="1">
    <citation type="journal article" date="2024" name="G3 (Bethesda)">
        <title>Genome assembly of Hibiscus sabdariffa L. provides insights into metabolisms of medicinal natural products.</title>
        <authorList>
            <person name="Kim T."/>
        </authorList>
    </citation>
    <scope>NUCLEOTIDE SEQUENCE [LARGE SCALE GENOMIC DNA]</scope>
    <source>
        <strain evidence="2">TK-2024</strain>
        <tissue evidence="2">Old leaves</tissue>
    </source>
</reference>
<dbReference type="Proteomes" id="UP001396334">
    <property type="component" value="Unassembled WGS sequence"/>
</dbReference>